<reference evidence="2 3" key="1">
    <citation type="submission" date="2019-10" db="EMBL/GenBank/DDBJ databases">
        <title>Genome sequence of Phaeocystidibacter marisrubri JCM30614 (type strain).</title>
        <authorList>
            <person name="Bowman J.P."/>
        </authorList>
    </citation>
    <scope>NUCLEOTIDE SEQUENCE [LARGE SCALE GENOMIC DNA]</scope>
    <source>
        <strain evidence="2 3">JCM 30614</strain>
    </source>
</reference>
<dbReference type="Gene3D" id="3.40.50.720">
    <property type="entry name" value="NAD(P)-binding Rossmann-like Domain"/>
    <property type="match status" value="1"/>
</dbReference>
<organism evidence="2 3">
    <name type="scientific">Phaeocystidibacter marisrubri</name>
    <dbReference type="NCBI Taxonomy" id="1577780"/>
    <lineage>
        <taxon>Bacteria</taxon>
        <taxon>Pseudomonadati</taxon>
        <taxon>Bacteroidota</taxon>
        <taxon>Flavobacteriia</taxon>
        <taxon>Flavobacteriales</taxon>
        <taxon>Phaeocystidibacteraceae</taxon>
        <taxon>Phaeocystidibacter</taxon>
    </lineage>
</organism>
<dbReference type="PANTHER" id="PTHR48079">
    <property type="entry name" value="PROTEIN YEEZ"/>
    <property type="match status" value="1"/>
</dbReference>
<sequence length="342" mass="38521">MILVTGGTGLVGAHLLRHLVEHESRPIRATYRSEASLEMTRTIFGYTLNDVDAHMAKIEWVKADLFDLFDVEAVVKGVDVVFHCAAFVSFQPSDKDLLLKGNPLMTELLINASVEFGVSTFMHVSSVAALGRAEKGTDIDESTEWKESPNNSVYARSKYTSELHVWRGMEEGLQVGVVNPTIILGPGPWKSGSSKFFHTFHKGFKYYTTGKTGFVDVRDVVEMLVRIERNGHFGKRYLAVGENVIYRDLFHAITSAYGVPAPSIQPPSWLTGILWRVEWLRSVLTNATPLVTKETTRSAMSTYTYSNRRAVEELGMEFHNMDEIIPEYCELYERDLKLGKVE</sequence>
<proteinExistence type="predicted"/>
<dbReference type="GO" id="GO:0004029">
    <property type="term" value="F:aldehyde dehydrogenase (NAD+) activity"/>
    <property type="evidence" value="ECO:0007669"/>
    <property type="project" value="TreeGrafter"/>
</dbReference>
<keyword evidence="3" id="KW-1185">Reference proteome</keyword>
<evidence type="ECO:0000313" key="2">
    <source>
        <dbReference type="EMBL" id="KAB2816205.1"/>
    </source>
</evidence>
<dbReference type="RefSeq" id="WP_151693633.1">
    <property type="nucleotide sequence ID" value="NZ_BMGX01000001.1"/>
</dbReference>
<name>A0A6L3ZEE2_9FLAO</name>
<dbReference type="InterPro" id="IPR036291">
    <property type="entry name" value="NAD(P)-bd_dom_sf"/>
</dbReference>
<gene>
    <name evidence="2" type="ORF">F8C82_10995</name>
</gene>
<evidence type="ECO:0000259" key="1">
    <source>
        <dbReference type="Pfam" id="PF01370"/>
    </source>
</evidence>
<protein>
    <submittedName>
        <fullName evidence="2">NAD-dependent epimerase/dehydratase family protein</fullName>
    </submittedName>
</protein>
<feature type="domain" description="NAD-dependent epimerase/dehydratase" evidence="1">
    <location>
        <begin position="2"/>
        <end position="230"/>
    </location>
</feature>
<dbReference type="InterPro" id="IPR051783">
    <property type="entry name" value="NAD(P)-dependent_oxidoreduct"/>
</dbReference>
<dbReference type="OrthoDB" id="596910at2"/>
<evidence type="ECO:0000313" key="3">
    <source>
        <dbReference type="Proteomes" id="UP000484164"/>
    </source>
</evidence>
<dbReference type="InterPro" id="IPR001509">
    <property type="entry name" value="Epimerase_deHydtase"/>
</dbReference>
<dbReference type="Proteomes" id="UP000484164">
    <property type="component" value="Unassembled WGS sequence"/>
</dbReference>
<comment type="caution">
    <text evidence="2">The sequence shown here is derived from an EMBL/GenBank/DDBJ whole genome shotgun (WGS) entry which is preliminary data.</text>
</comment>
<dbReference type="AlphaFoldDB" id="A0A6L3ZEE2"/>
<dbReference type="PANTHER" id="PTHR48079:SF6">
    <property type="entry name" value="NAD(P)-BINDING DOMAIN-CONTAINING PROTEIN-RELATED"/>
    <property type="match status" value="1"/>
</dbReference>
<dbReference type="GO" id="GO:0005737">
    <property type="term" value="C:cytoplasm"/>
    <property type="evidence" value="ECO:0007669"/>
    <property type="project" value="TreeGrafter"/>
</dbReference>
<dbReference type="Pfam" id="PF01370">
    <property type="entry name" value="Epimerase"/>
    <property type="match status" value="1"/>
</dbReference>
<accession>A0A6L3ZEE2</accession>
<dbReference type="EMBL" id="WBVQ01000002">
    <property type="protein sequence ID" value="KAB2816205.1"/>
    <property type="molecule type" value="Genomic_DNA"/>
</dbReference>
<dbReference type="SUPFAM" id="SSF51735">
    <property type="entry name" value="NAD(P)-binding Rossmann-fold domains"/>
    <property type="match status" value="1"/>
</dbReference>